<organism evidence="2 3">
    <name type="scientific">Paramecium sonneborni</name>
    <dbReference type="NCBI Taxonomy" id="65129"/>
    <lineage>
        <taxon>Eukaryota</taxon>
        <taxon>Sar</taxon>
        <taxon>Alveolata</taxon>
        <taxon>Ciliophora</taxon>
        <taxon>Intramacronucleata</taxon>
        <taxon>Oligohymenophorea</taxon>
        <taxon>Peniculida</taxon>
        <taxon>Parameciidae</taxon>
        <taxon>Paramecium</taxon>
    </lineage>
</organism>
<dbReference type="PANTHER" id="PTHR12210">
    <property type="entry name" value="DULLARD PROTEIN PHOSPHATASE"/>
    <property type="match status" value="1"/>
</dbReference>
<dbReference type="InterPro" id="IPR011948">
    <property type="entry name" value="Dullard_phosphatase"/>
</dbReference>
<evidence type="ECO:0000259" key="1">
    <source>
        <dbReference type="PROSITE" id="PS50969"/>
    </source>
</evidence>
<sequence>MSFIALFKNCLEYFKVKFQKNYIPAQTPKIFDQKKVLVLDLDETLVHCEFKENENFQNEVLLEVIHQGQQYKVYLKTRPYLNQFLFEASKDYEIFIFTAGYEAYCQEVLNFIDKKKLISDYYARGSCQFIDGICYKDLLLLDRPLEDIIFIDNNPNAFIKYKNNGLLIPSFLDSDDDDCLLRLIPFLKYMAKKKDVRPVEQHLKNYEDSNGTVVFSETQKSIQLNQEEPDEDTLSEGKVVKKEQDITDLDIKHKKTQTQLETIGKIKSKLRSVTLFQSAQIK</sequence>
<dbReference type="InterPro" id="IPR004274">
    <property type="entry name" value="FCP1_dom"/>
</dbReference>
<evidence type="ECO:0000313" key="2">
    <source>
        <dbReference type="EMBL" id="CAD8084303.1"/>
    </source>
</evidence>
<dbReference type="Pfam" id="PF03031">
    <property type="entry name" value="NIF"/>
    <property type="match status" value="1"/>
</dbReference>
<feature type="domain" description="FCP1 homology" evidence="1">
    <location>
        <begin position="30"/>
        <end position="190"/>
    </location>
</feature>
<protein>
    <recommendedName>
        <fullName evidence="1">FCP1 homology domain-containing protein</fullName>
    </recommendedName>
</protein>
<dbReference type="Proteomes" id="UP000692954">
    <property type="component" value="Unassembled WGS sequence"/>
</dbReference>
<dbReference type="InterPro" id="IPR050365">
    <property type="entry name" value="TIM50"/>
</dbReference>
<dbReference type="CDD" id="cd07521">
    <property type="entry name" value="HAD_FCP1-like"/>
    <property type="match status" value="1"/>
</dbReference>
<reference evidence="2" key="1">
    <citation type="submission" date="2021-01" db="EMBL/GenBank/DDBJ databases">
        <authorList>
            <consortium name="Genoscope - CEA"/>
            <person name="William W."/>
        </authorList>
    </citation>
    <scope>NUCLEOTIDE SEQUENCE</scope>
</reference>
<dbReference type="SMART" id="SM00577">
    <property type="entry name" value="CPDc"/>
    <property type="match status" value="1"/>
</dbReference>
<dbReference type="OrthoDB" id="277011at2759"/>
<keyword evidence="3" id="KW-1185">Reference proteome</keyword>
<dbReference type="GO" id="GO:0016791">
    <property type="term" value="F:phosphatase activity"/>
    <property type="evidence" value="ECO:0007669"/>
    <property type="project" value="InterPro"/>
</dbReference>
<dbReference type="NCBIfam" id="TIGR02251">
    <property type="entry name" value="HIF-SF_euk"/>
    <property type="match status" value="1"/>
</dbReference>
<dbReference type="AlphaFoldDB" id="A0A8S1N3M4"/>
<accession>A0A8S1N3M4</accession>
<dbReference type="FunFam" id="3.40.50.1000:FF:000093">
    <property type="entry name" value="NLI interacting factor-like phosphatase family protein"/>
    <property type="match status" value="1"/>
</dbReference>
<gene>
    <name evidence="2" type="ORF">PSON_ATCC_30995.1.T0460196</name>
</gene>
<name>A0A8S1N3M4_9CILI</name>
<dbReference type="PROSITE" id="PS50969">
    <property type="entry name" value="FCP1"/>
    <property type="match status" value="1"/>
</dbReference>
<proteinExistence type="predicted"/>
<dbReference type="EMBL" id="CAJJDN010000046">
    <property type="protein sequence ID" value="CAD8084303.1"/>
    <property type="molecule type" value="Genomic_DNA"/>
</dbReference>
<comment type="caution">
    <text evidence="2">The sequence shown here is derived from an EMBL/GenBank/DDBJ whole genome shotgun (WGS) entry which is preliminary data.</text>
</comment>
<evidence type="ECO:0000313" key="3">
    <source>
        <dbReference type="Proteomes" id="UP000692954"/>
    </source>
</evidence>